<dbReference type="InterPro" id="IPR058625">
    <property type="entry name" value="MdtA-like_BSH"/>
</dbReference>
<protein>
    <submittedName>
        <fullName evidence="5">Uncharacterized protein</fullName>
    </submittedName>
</protein>
<dbReference type="KEGG" id="aprs:BI364_12065"/>
<name>A0A1D8IQ87_9GAMM</name>
<feature type="domain" description="Multidrug resistance protein MdtA-like barrel-sandwich hybrid" evidence="3">
    <location>
        <begin position="68"/>
        <end position="203"/>
    </location>
</feature>
<reference evidence="6" key="1">
    <citation type="submission" date="2016-09" db="EMBL/GenBank/DDBJ databases">
        <title>Acidihalobacter prosperus F5.</title>
        <authorList>
            <person name="Khaleque H.N."/>
            <person name="Ramsay J.P."/>
            <person name="Kaksonen A.H."/>
            <person name="Boxall N.J."/>
            <person name="Watkin E.L.J."/>
        </authorList>
    </citation>
    <scope>NUCLEOTIDE SEQUENCE [LARGE SCALE GENOMIC DNA]</scope>
    <source>
        <strain evidence="6">F5</strain>
    </source>
</reference>
<dbReference type="InterPro" id="IPR058637">
    <property type="entry name" value="YknX-like_C"/>
</dbReference>
<dbReference type="PANTHER" id="PTHR30469:SF15">
    <property type="entry name" value="HLYD FAMILY OF SECRETION PROTEINS"/>
    <property type="match status" value="1"/>
</dbReference>
<dbReference type="NCBIfam" id="TIGR01730">
    <property type="entry name" value="RND_mfp"/>
    <property type="match status" value="1"/>
</dbReference>
<gene>
    <name evidence="5" type="ORF">BI364_12065</name>
</gene>
<dbReference type="InterPro" id="IPR006143">
    <property type="entry name" value="RND_pump_MFP"/>
</dbReference>
<dbReference type="Pfam" id="PF25876">
    <property type="entry name" value="HH_MFP_RND"/>
    <property type="match status" value="1"/>
</dbReference>
<evidence type="ECO:0000259" key="3">
    <source>
        <dbReference type="Pfam" id="PF25917"/>
    </source>
</evidence>
<sequence length="367" mass="38517">MVIELRKGTLAVLLVLMAGLLAGCGKQDAATSGESAHADRVMAKLETVVVRGLPAYAEFPGSVVSSDRVQVASRLMGYVQGLHVHEGQHVKAGQLLLSIDPSDVKGQIAQAGASLDKARAALDDAAANERRYKALYAQQAVPAQQYQRVQMAYRVALGDVAAARAGLKTARAQLHYAEVRAPFAGVVVSKSVNDGQLTAPGQRLLTLDGAAHLQVVTQLSDQAFRGLKLGQALTVEVDGLDAKSKTLSGTVERLVDATDPMTHTHMVKIALSAGSPVQSGDYARVRIVVGQHTGIVVPMTAVKRRGGIDGVFVVDAQDIAHFRMVRLGPPVGDAIEVLAGLVSGDRVVVSARGRLDNGVHVQVDSAS</sequence>
<dbReference type="SUPFAM" id="SSF111369">
    <property type="entry name" value="HlyD-like secretion proteins"/>
    <property type="match status" value="1"/>
</dbReference>
<dbReference type="Pfam" id="PF25989">
    <property type="entry name" value="YknX_C"/>
    <property type="match status" value="1"/>
</dbReference>
<dbReference type="PROSITE" id="PS51257">
    <property type="entry name" value="PROKAR_LIPOPROTEIN"/>
    <property type="match status" value="1"/>
</dbReference>
<organism evidence="5 6">
    <name type="scientific">Acidihalobacter yilgarnensis</name>
    <dbReference type="NCBI Taxonomy" id="2819280"/>
    <lineage>
        <taxon>Bacteria</taxon>
        <taxon>Pseudomonadati</taxon>
        <taxon>Pseudomonadota</taxon>
        <taxon>Gammaproteobacteria</taxon>
        <taxon>Chromatiales</taxon>
        <taxon>Ectothiorhodospiraceae</taxon>
        <taxon>Acidihalobacter</taxon>
    </lineage>
</organism>
<dbReference type="EMBL" id="CP017415">
    <property type="protein sequence ID" value="AOU98595.1"/>
    <property type="molecule type" value="Genomic_DNA"/>
</dbReference>
<evidence type="ECO:0000259" key="2">
    <source>
        <dbReference type="Pfam" id="PF25876"/>
    </source>
</evidence>
<dbReference type="AlphaFoldDB" id="A0A1D8IQ87"/>
<evidence type="ECO:0000313" key="5">
    <source>
        <dbReference type="EMBL" id="AOU98595.1"/>
    </source>
</evidence>
<accession>A0A1D8IQ87</accession>
<dbReference type="InterPro" id="IPR058624">
    <property type="entry name" value="MdtA-like_HH"/>
</dbReference>
<dbReference type="Gene3D" id="1.10.287.470">
    <property type="entry name" value="Helix hairpin bin"/>
    <property type="match status" value="1"/>
</dbReference>
<dbReference type="GO" id="GO:1990281">
    <property type="term" value="C:efflux pump complex"/>
    <property type="evidence" value="ECO:0007669"/>
    <property type="project" value="TreeGrafter"/>
</dbReference>
<evidence type="ECO:0000256" key="1">
    <source>
        <dbReference type="ARBA" id="ARBA00009477"/>
    </source>
</evidence>
<proteinExistence type="inferred from homology"/>
<dbReference type="Gene3D" id="2.40.420.20">
    <property type="match status" value="1"/>
</dbReference>
<dbReference type="Gene3D" id="2.40.50.100">
    <property type="match status" value="1"/>
</dbReference>
<dbReference type="PANTHER" id="PTHR30469">
    <property type="entry name" value="MULTIDRUG RESISTANCE PROTEIN MDTA"/>
    <property type="match status" value="1"/>
</dbReference>
<evidence type="ECO:0000259" key="4">
    <source>
        <dbReference type="Pfam" id="PF25989"/>
    </source>
</evidence>
<dbReference type="Pfam" id="PF25917">
    <property type="entry name" value="BSH_RND"/>
    <property type="match status" value="1"/>
</dbReference>
<evidence type="ECO:0000313" key="6">
    <source>
        <dbReference type="Proteomes" id="UP000095401"/>
    </source>
</evidence>
<dbReference type="Gene3D" id="2.40.30.170">
    <property type="match status" value="1"/>
</dbReference>
<dbReference type="Proteomes" id="UP000095401">
    <property type="component" value="Chromosome"/>
</dbReference>
<feature type="domain" description="Multidrug resistance protein MdtA-like alpha-helical hairpin" evidence="2">
    <location>
        <begin position="108"/>
        <end position="177"/>
    </location>
</feature>
<feature type="domain" description="YknX-like C-terminal permuted SH3-like" evidence="4">
    <location>
        <begin position="295"/>
        <end position="363"/>
    </location>
</feature>
<keyword evidence="6" id="KW-1185">Reference proteome</keyword>
<dbReference type="GO" id="GO:0015562">
    <property type="term" value="F:efflux transmembrane transporter activity"/>
    <property type="evidence" value="ECO:0007669"/>
    <property type="project" value="TreeGrafter"/>
</dbReference>
<comment type="similarity">
    <text evidence="1">Belongs to the membrane fusion protein (MFP) (TC 8.A.1) family.</text>
</comment>